<dbReference type="Pfam" id="PF00392">
    <property type="entry name" value="GntR"/>
    <property type="match status" value="2"/>
</dbReference>
<evidence type="ECO:0000256" key="1">
    <source>
        <dbReference type="ARBA" id="ARBA00023015"/>
    </source>
</evidence>
<accession>A0ABN3T128</accession>
<sequence>MPTAPDTVPEERQWLTGWRVYTQLADRLRERIAAGTYPPGTALPSEAELCEEFGVARNTARRGLALLEGEGLIVAVPAKGRVVAGADLAAPYRYQVIADDLRRQIQHGHLPPGTALPSELALRSRYQASRNTVRQALAVLENEGLVVAEHGKGRYVCE</sequence>
<feature type="domain" description="HTH gntR-type" evidence="4">
    <location>
        <begin position="91"/>
        <end position="158"/>
    </location>
</feature>
<dbReference type="PANTHER" id="PTHR44846:SF17">
    <property type="entry name" value="GNTR-FAMILY TRANSCRIPTIONAL REGULATOR"/>
    <property type="match status" value="1"/>
</dbReference>
<dbReference type="SMART" id="SM00345">
    <property type="entry name" value="HTH_GNTR"/>
    <property type="match status" value="2"/>
</dbReference>
<dbReference type="CDD" id="cd07377">
    <property type="entry name" value="WHTH_GntR"/>
    <property type="match status" value="2"/>
</dbReference>
<dbReference type="PANTHER" id="PTHR44846">
    <property type="entry name" value="MANNOSYL-D-GLYCERATE TRANSPORT/METABOLISM SYSTEM REPRESSOR MNGR-RELATED"/>
    <property type="match status" value="1"/>
</dbReference>
<proteinExistence type="predicted"/>
<keyword evidence="1" id="KW-0805">Transcription regulation</keyword>
<keyword evidence="6" id="KW-1185">Reference proteome</keyword>
<comment type="caution">
    <text evidence="5">The sequence shown here is derived from an EMBL/GenBank/DDBJ whole genome shotgun (WGS) entry which is preliminary data.</text>
</comment>
<dbReference type="InterPro" id="IPR000524">
    <property type="entry name" value="Tscrpt_reg_HTH_GntR"/>
</dbReference>
<organism evidence="5 6">
    <name type="scientific">Nonomuraea recticatena</name>
    <dbReference type="NCBI Taxonomy" id="46178"/>
    <lineage>
        <taxon>Bacteria</taxon>
        <taxon>Bacillati</taxon>
        <taxon>Actinomycetota</taxon>
        <taxon>Actinomycetes</taxon>
        <taxon>Streptosporangiales</taxon>
        <taxon>Streptosporangiaceae</taxon>
        <taxon>Nonomuraea</taxon>
    </lineage>
</organism>
<dbReference type="InterPro" id="IPR036388">
    <property type="entry name" value="WH-like_DNA-bd_sf"/>
</dbReference>
<keyword evidence="2" id="KW-0238">DNA-binding</keyword>
<dbReference type="RefSeq" id="WP_346154043.1">
    <property type="nucleotide sequence ID" value="NZ_BAAATE010000031.1"/>
</dbReference>
<gene>
    <name evidence="5" type="ORF">GCM10010412_079940</name>
</gene>
<evidence type="ECO:0000313" key="5">
    <source>
        <dbReference type="EMBL" id="GAA2690349.1"/>
    </source>
</evidence>
<dbReference type="Proteomes" id="UP001501666">
    <property type="component" value="Unassembled WGS sequence"/>
</dbReference>
<dbReference type="PROSITE" id="PS50949">
    <property type="entry name" value="HTH_GNTR"/>
    <property type="match status" value="2"/>
</dbReference>
<evidence type="ECO:0000256" key="3">
    <source>
        <dbReference type="ARBA" id="ARBA00023163"/>
    </source>
</evidence>
<dbReference type="PRINTS" id="PR00035">
    <property type="entry name" value="HTHGNTR"/>
</dbReference>
<dbReference type="InterPro" id="IPR036390">
    <property type="entry name" value="WH_DNA-bd_sf"/>
</dbReference>
<protein>
    <recommendedName>
        <fullName evidence="4">HTH gntR-type domain-containing protein</fullName>
    </recommendedName>
</protein>
<evidence type="ECO:0000259" key="4">
    <source>
        <dbReference type="PROSITE" id="PS50949"/>
    </source>
</evidence>
<dbReference type="Gene3D" id="1.10.10.10">
    <property type="entry name" value="Winged helix-like DNA-binding domain superfamily/Winged helix DNA-binding domain"/>
    <property type="match status" value="2"/>
</dbReference>
<dbReference type="EMBL" id="BAAATE010000031">
    <property type="protein sequence ID" value="GAA2690349.1"/>
    <property type="molecule type" value="Genomic_DNA"/>
</dbReference>
<evidence type="ECO:0000313" key="6">
    <source>
        <dbReference type="Proteomes" id="UP001501666"/>
    </source>
</evidence>
<feature type="domain" description="HTH gntR-type" evidence="4">
    <location>
        <begin position="18"/>
        <end position="86"/>
    </location>
</feature>
<reference evidence="5 6" key="1">
    <citation type="journal article" date="2019" name="Int. J. Syst. Evol. Microbiol.">
        <title>The Global Catalogue of Microorganisms (GCM) 10K type strain sequencing project: providing services to taxonomists for standard genome sequencing and annotation.</title>
        <authorList>
            <consortium name="The Broad Institute Genomics Platform"/>
            <consortium name="The Broad Institute Genome Sequencing Center for Infectious Disease"/>
            <person name="Wu L."/>
            <person name="Ma J."/>
        </authorList>
    </citation>
    <scope>NUCLEOTIDE SEQUENCE [LARGE SCALE GENOMIC DNA]</scope>
    <source>
        <strain evidence="5 6">JCM 6835</strain>
    </source>
</reference>
<keyword evidence="3" id="KW-0804">Transcription</keyword>
<dbReference type="SUPFAM" id="SSF46785">
    <property type="entry name" value="Winged helix' DNA-binding domain"/>
    <property type="match status" value="2"/>
</dbReference>
<evidence type="ECO:0000256" key="2">
    <source>
        <dbReference type="ARBA" id="ARBA00023125"/>
    </source>
</evidence>
<dbReference type="InterPro" id="IPR050679">
    <property type="entry name" value="Bact_HTH_transcr_reg"/>
</dbReference>
<name>A0ABN3T128_9ACTN</name>